<gene>
    <name evidence="1" type="ORF">D3Z39_15930</name>
</gene>
<protein>
    <submittedName>
        <fullName evidence="1">Uncharacterized protein</fullName>
    </submittedName>
</protein>
<organism evidence="1 2">
    <name type="scientific">Anaerotruncus colihominis</name>
    <dbReference type="NCBI Taxonomy" id="169435"/>
    <lineage>
        <taxon>Bacteria</taxon>
        <taxon>Bacillati</taxon>
        <taxon>Bacillota</taxon>
        <taxon>Clostridia</taxon>
        <taxon>Eubacteriales</taxon>
        <taxon>Oscillospiraceae</taxon>
        <taxon>Anaerotruncus</taxon>
    </lineage>
</organism>
<dbReference type="EMBL" id="QXWZ01000044">
    <property type="protein sequence ID" value="NBI80321.1"/>
    <property type="molecule type" value="Genomic_DNA"/>
</dbReference>
<reference evidence="1 2" key="1">
    <citation type="submission" date="2018-08" db="EMBL/GenBank/DDBJ databases">
        <title>Murine metabolic-syndrome-specific gut microbial biobank.</title>
        <authorList>
            <person name="Liu C."/>
        </authorList>
    </citation>
    <scope>NUCLEOTIDE SEQUENCE [LARGE SCALE GENOMIC DNA]</scope>
    <source>
        <strain evidence="1 2">X69</strain>
    </source>
</reference>
<proteinExistence type="predicted"/>
<evidence type="ECO:0000313" key="2">
    <source>
        <dbReference type="Proteomes" id="UP000446348"/>
    </source>
</evidence>
<dbReference type="Proteomes" id="UP000446348">
    <property type="component" value="Unassembled WGS sequence"/>
</dbReference>
<dbReference type="AlphaFoldDB" id="A0A845RNF6"/>
<accession>A0A845RNF6</accession>
<name>A0A845RNF6_9FIRM</name>
<sequence>MLAIFCIAAYIGGDNTAEDPGAFAAGALYYFVIDVSNRNYGMAEASCVDSGCKLAEKLAAVTMYAHFGSGYLHTIRY</sequence>
<comment type="caution">
    <text evidence="1">The sequence shown here is derived from an EMBL/GenBank/DDBJ whole genome shotgun (WGS) entry which is preliminary data.</text>
</comment>
<evidence type="ECO:0000313" key="1">
    <source>
        <dbReference type="EMBL" id="NBI80321.1"/>
    </source>
</evidence>